<name>A0A6I8V6Z0_DROPS</name>
<dbReference type="FunCoup" id="A0A6I8V6Z0">
    <property type="interactions" value="382"/>
</dbReference>
<dbReference type="RefSeq" id="XP_004444581.2">
    <property type="nucleotide sequence ID" value="XM_004444524.3"/>
</dbReference>
<dbReference type="InterPro" id="IPR036047">
    <property type="entry name" value="F-box-like_dom_sf"/>
</dbReference>
<dbReference type="SUPFAM" id="SSF81383">
    <property type="entry name" value="F-box domain"/>
    <property type="match status" value="1"/>
</dbReference>
<dbReference type="SUPFAM" id="SSF117281">
    <property type="entry name" value="Kelch motif"/>
    <property type="match status" value="1"/>
</dbReference>
<keyword evidence="3" id="KW-1185">Reference proteome</keyword>
<organism evidence="3 4">
    <name type="scientific">Drosophila pseudoobscura pseudoobscura</name>
    <name type="common">Fruit fly</name>
    <dbReference type="NCBI Taxonomy" id="46245"/>
    <lineage>
        <taxon>Eukaryota</taxon>
        <taxon>Metazoa</taxon>
        <taxon>Ecdysozoa</taxon>
        <taxon>Arthropoda</taxon>
        <taxon>Hexapoda</taxon>
        <taxon>Insecta</taxon>
        <taxon>Pterygota</taxon>
        <taxon>Neoptera</taxon>
        <taxon>Endopterygota</taxon>
        <taxon>Diptera</taxon>
        <taxon>Brachycera</taxon>
        <taxon>Muscomorpha</taxon>
        <taxon>Ephydroidea</taxon>
        <taxon>Drosophilidae</taxon>
        <taxon>Drosophila</taxon>
        <taxon>Sophophora</taxon>
    </lineage>
</organism>
<feature type="compositionally biased region" description="Low complexity" evidence="1">
    <location>
        <begin position="482"/>
        <end position="491"/>
    </location>
</feature>
<dbReference type="PROSITE" id="PS50181">
    <property type="entry name" value="FBOX"/>
    <property type="match status" value="1"/>
</dbReference>
<dbReference type="InterPro" id="IPR015915">
    <property type="entry name" value="Kelch-typ_b-propeller"/>
</dbReference>
<evidence type="ECO:0000259" key="2">
    <source>
        <dbReference type="PROSITE" id="PS50181"/>
    </source>
</evidence>
<proteinExistence type="predicted"/>
<feature type="compositionally biased region" description="Basic and acidic residues" evidence="1">
    <location>
        <begin position="17"/>
        <end position="32"/>
    </location>
</feature>
<sequence length="711" mass="79463">MDNRHKESRKIASRAASEGEGHSTKKDIKDRTGPTMDTCNHKVDSENHNCDMSSPPSSSPLCYASLNVLPDEILEFIFTYLPPYGDLEHCSIVCKRWHGIVKNLVRRSKFNLEKGLTDFRLRWEVFSPQTAAAASTSPVAFIAGRFAHSAVRQRNSMYVFGGGSTSDTTFNDLWRFDLTHMRWARPVATGTYPSPKGSASMVAWKDQLVLFGGWRYPSLHPPYQPWCLFDELHYYDLGKNRWLLRNTMPCPPPMAGHSATVHGDRMVVFGGYQITDDVNINSNDTWVLDLPEQRWWQPLFVGNTRPSARYGQIQIELGKNHLLVVGGCGGANRVYTDAWLLDMTRDVWSWKTLTVRNKRFGAVHMWCNPGCKVNNYLVVVGPSPNMPQDFQMMKQSRVPVVGGRGPPPPNPHQNMPQRGQRILMPERRLAGGLGGGLGQNRVNRIGAGGGAGGALAPQEQYLANRRAILNQHMQQAQQFMHNNNVNNNNNNSYQPRSGRLSDLHAPPAPAAAAAAPSPPSPPVRPPSLAAADGDVDAAQRLQRNLALRCRDNEPRLPKRFDEMYEDPFRMAAFNVPTRSRSASRDHNERIRRMEEKMNAIRNSRRSAPAAAQVEPQPLRAPSPKRLRCNVQSLFVCDISGILSSSEPALDWVEYKNFGVLRGAPDRLILSSLIAGNGELILFGGVHKETLTDITHHVSNSIHFLSFPRDII</sequence>
<dbReference type="GeneID" id="4805699"/>
<feature type="region of interest" description="Disordered" evidence="1">
    <location>
        <begin position="482"/>
        <end position="530"/>
    </location>
</feature>
<reference evidence="3" key="1">
    <citation type="submission" date="2024-06" db="UniProtKB">
        <authorList>
            <consortium name="RefSeq"/>
        </authorList>
    </citation>
    <scope>NUCLEOTIDE SEQUENCE [LARGE SCALE GENOMIC DNA]</scope>
    <source>
        <strain evidence="3">MV2-25</strain>
    </source>
</reference>
<accession>A0A6I8V6Z0</accession>
<feature type="compositionally biased region" description="Basic residues" evidence="1">
    <location>
        <begin position="1"/>
        <end position="12"/>
    </location>
</feature>
<evidence type="ECO:0000256" key="1">
    <source>
        <dbReference type="SAM" id="MobiDB-lite"/>
    </source>
</evidence>
<gene>
    <name evidence="4" type="primary">Fbxo42</name>
</gene>
<dbReference type="Pfam" id="PF12937">
    <property type="entry name" value="F-box-like"/>
    <property type="match status" value="1"/>
</dbReference>
<dbReference type="GO" id="GO:0019005">
    <property type="term" value="C:SCF ubiquitin ligase complex"/>
    <property type="evidence" value="ECO:0007669"/>
    <property type="project" value="TreeGrafter"/>
</dbReference>
<dbReference type="InterPro" id="IPR052821">
    <property type="entry name" value="F-box_only_SRC"/>
</dbReference>
<dbReference type="Gene3D" id="1.20.1280.50">
    <property type="match status" value="1"/>
</dbReference>
<dbReference type="PANTHER" id="PTHR46432">
    <property type="entry name" value="F-BOX ONLY PROTEIN 42"/>
    <property type="match status" value="1"/>
</dbReference>
<dbReference type="GO" id="GO:1990756">
    <property type="term" value="F:ubiquitin-like ligase-substrate adaptor activity"/>
    <property type="evidence" value="ECO:0007669"/>
    <property type="project" value="TreeGrafter"/>
</dbReference>
<feature type="domain" description="F-box" evidence="2">
    <location>
        <begin position="63"/>
        <end position="113"/>
    </location>
</feature>
<dbReference type="Gene3D" id="2.120.10.80">
    <property type="entry name" value="Kelch-type beta propeller"/>
    <property type="match status" value="1"/>
</dbReference>
<dbReference type="InterPro" id="IPR001810">
    <property type="entry name" value="F-box_dom"/>
</dbReference>
<feature type="compositionally biased region" description="Pro residues" evidence="1">
    <location>
        <begin position="516"/>
        <end position="525"/>
    </location>
</feature>
<dbReference type="InParanoid" id="A0A6I8V6Z0"/>
<evidence type="ECO:0000313" key="3">
    <source>
        <dbReference type="Proteomes" id="UP000001819"/>
    </source>
</evidence>
<dbReference type="CDD" id="cd22110">
    <property type="entry name" value="F-box_FBXO42"/>
    <property type="match status" value="1"/>
</dbReference>
<reference evidence="4" key="2">
    <citation type="submission" date="2025-08" db="UniProtKB">
        <authorList>
            <consortium name="RefSeq"/>
        </authorList>
    </citation>
    <scope>IDENTIFICATION</scope>
    <source>
        <strain evidence="4">MV-25-SWS-2005</strain>
        <tissue evidence="4">Whole body</tissue>
    </source>
</reference>
<dbReference type="Bgee" id="FBgn0079836">
    <property type="expression patterns" value="Expressed in female reproductive system and 2 other cell types or tissues"/>
</dbReference>
<dbReference type="Proteomes" id="UP000001819">
    <property type="component" value="Chromosome 3"/>
</dbReference>
<dbReference type="PANTHER" id="PTHR46432:SF1">
    <property type="entry name" value="F-BOX ONLY PROTEIN 42"/>
    <property type="match status" value="1"/>
</dbReference>
<dbReference type="SMART" id="SM00256">
    <property type="entry name" value="FBOX"/>
    <property type="match status" value="1"/>
</dbReference>
<dbReference type="AlphaFoldDB" id="A0A6I8V6Z0"/>
<protein>
    <submittedName>
        <fullName evidence="4">F-box only protein 42 isoform X1</fullName>
    </submittedName>
</protein>
<evidence type="ECO:0000313" key="4">
    <source>
        <dbReference type="RefSeq" id="XP_004444581.2"/>
    </source>
</evidence>
<feature type="region of interest" description="Disordered" evidence="1">
    <location>
        <begin position="1"/>
        <end position="35"/>
    </location>
</feature>
<dbReference type="Pfam" id="PF13415">
    <property type="entry name" value="Beta-prop_FBX42"/>
    <property type="match status" value="1"/>
</dbReference>